<protein>
    <submittedName>
        <fullName evidence="4">Helicase conserved C-terminal domain-containing protein</fullName>
    </submittedName>
</protein>
<dbReference type="Gene3D" id="3.40.50.300">
    <property type="entry name" value="P-loop containing nucleotide triphosphate hydrolases"/>
    <property type="match status" value="2"/>
</dbReference>
<proteinExistence type="predicted"/>
<dbReference type="GO" id="GO:0005524">
    <property type="term" value="F:ATP binding"/>
    <property type="evidence" value="ECO:0007669"/>
    <property type="project" value="InterPro"/>
</dbReference>
<feature type="domain" description="Helicase C-terminal" evidence="3">
    <location>
        <begin position="295"/>
        <end position="473"/>
    </location>
</feature>
<dbReference type="SMART" id="SM00487">
    <property type="entry name" value="DEXDc"/>
    <property type="match status" value="1"/>
</dbReference>
<feature type="compositionally biased region" description="Low complexity" evidence="1">
    <location>
        <begin position="484"/>
        <end position="494"/>
    </location>
</feature>
<dbReference type="PANTHER" id="PTHR33418">
    <property type="entry name" value="HELICASE-ASSOCIATED"/>
    <property type="match status" value="1"/>
</dbReference>
<evidence type="ECO:0000259" key="3">
    <source>
        <dbReference type="PROSITE" id="PS51194"/>
    </source>
</evidence>
<reference evidence="5" key="1">
    <citation type="submission" date="2016-10" db="EMBL/GenBank/DDBJ databases">
        <authorList>
            <person name="Varghese N."/>
            <person name="Submissions S."/>
        </authorList>
    </citation>
    <scope>NUCLEOTIDE SEQUENCE [LARGE SCALE GENOMIC DNA]</scope>
    <source>
        <strain evidence="5">DSM 44234</strain>
    </source>
</reference>
<keyword evidence="4" id="KW-0067">ATP-binding</keyword>
<feature type="domain" description="Helicase ATP-binding" evidence="2">
    <location>
        <begin position="39"/>
        <end position="229"/>
    </location>
</feature>
<dbReference type="SUPFAM" id="SSF52540">
    <property type="entry name" value="P-loop containing nucleoside triphosphate hydrolases"/>
    <property type="match status" value="1"/>
</dbReference>
<dbReference type="GO" id="GO:0003677">
    <property type="term" value="F:DNA binding"/>
    <property type="evidence" value="ECO:0007669"/>
    <property type="project" value="InterPro"/>
</dbReference>
<keyword evidence="5" id="KW-1185">Reference proteome</keyword>
<dbReference type="Gene3D" id="6.10.140.530">
    <property type="match status" value="6"/>
</dbReference>
<dbReference type="InterPro" id="IPR001650">
    <property type="entry name" value="Helicase_C-like"/>
</dbReference>
<dbReference type="PROSITE" id="PS51194">
    <property type="entry name" value="HELICASE_CTER"/>
    <property type="match status" value="1"/>
</dbReference>
<evidence type="ECO:0000256" key="1">
    <source>
        <dbReference type="SAM" id="MobiDB-lite"/>
    </source>
</evidence>
<dbReference type="SMART" id="SM00490">
    <property type="entry name" value="HELICc"/>
    <property type="match status" value="1"/>
</dbReference>
<dbReference type="InterPro" id="IPR006935">
    <property type="entry name" value="Helicase/UvrB_N"/>
</dbReference>
<evidence type="ECO:0000259" key="2">
    <source>
        <dbReference type="PROSITE" id="PS51192"/>
    </source>
</evidence>
<organism evidence="4 5">
    <name type="scientific">Tsukamurella tyrosinosolvens</name>
    <dbReference type="NCBI Taxonomy" id="57704"/>
    <lineage>
        <taxon>Bacteria</taxon>
        <taxon>Bacillati</taxon>
        <taxon>Actinomycetota</taxon>
        <taxon>Actinomycetes</taxon>
        <taxon>Mycobacteriales</taxon>
        <taxon>Tsukamurellaceae</taxon>
        <taxon>Tsukamurella</taxon>
    </lineage>
</organism>
<keyword evidence="4" id="KW-0378">Hydrolase</keyword>
<dbReference type="Pfam" id="PF00271">
    <property type="entry name" value="Helicase_C"/>
    <property type="match status" value="1"/>
</dbReference>
<dbReference type="OrthoDB" id="9776021at2"/>
<keyword evidence="4" id="KW-0547">Nucleotide-binding</keyword>
<dbReference type="GO" id="GO:0004386">
    <property type="term" value="F:helicase activity"/>
    <property type="evidence" value="ECO:0007669"/>
    <property type="project" value="UniProtKB-KW"/>
</dbReference>
<dbReference type="InterPro" id="IPR027417">
    <property type="entry name" value="P-loop_NTPase"/>
</dbReference>
<dbReference type="RefSeq" id="WP_068741764.1">
    <property type="nucleotide sequence ID" value="NZ_FNSA01000003.1"/>
</dbReference>
<dbReference type="STRING" id="57704.SAMN04489793_2834"/>
<dbReference type="Pfam" id="PF03457">
    <property type="entry name" value="HA"/>
    <property type="match status" value="6"/>
</dbReference>
<keyword evidence="4" id="KW-0347">Helicase</keyword>
<dbReference type="InterPro" id="IPR014001">
    <property type="entry name" value="Helicase_ATP-bd"/>
</dbReference>
<sequence length="992" mass="107237">MSVIVPAGVAAPALRQRAPHKLKRHQKKAVGWVDAALARQLLVMACGTGKTLVGQHATAKLLPSGSEPVTVLLLVPNLNLLQQTFDEWATHAPFAFDAIAICSSLTRAEQKAVDVEGDLDVSELTVPATTDAATVAAFLRGNGQRVRVAFGTYQSLSKVIEAHADHKAQPWSVVVCDEAHRTAGRTDKPFGRVLHDTHVPAERRLFLTATPKVHKLASSESASASSTLLASMDNTALFGQQRHTLSVAEAIERKILSEYRVAVIGVQDAELEAATAVLDTVTLDGKRFSVDHVAAVVALSKAAAEHGLHAAIAFFNTRKSSKQFVEAFQHVHAARTGEWLADGTAEHIDGTMSTAVRRAAVARLANPRAGGLEVVSNVHCFSEGIDVPALDAVLFGESRGSQIDVVQCVGRAIRRNGDRTALIILAVRIGAGEDPETAVEESQFAKVRQAIAALADHDPRISEAMRVLVRDAMADEADRRRESGAVAGEEAGCAVSGGAGSADEAADTAQSQGDAAAPDVELAQRPAAADVAAAKRLIAIDVPSEIIQSGFTLRMLDRSTAGWETGMAELRGFVEKNGHARVAAGHVTDTGFALGGWVSSRRWENRAGRLSAERVAELEAIPGWLWSVTSSLWETGMAELLGFVEKNGHARVANGHVTDTGFALGKWVSTRRGDYRAGRLSAERVAELEAVPRWLWDAVSPLWENGMAELRDFVEQNGHARVANEHVTDTGFALGTWVSNRRKDYRAGRLSAERVAELETVPGWLWDAVSSLWENGMSELWDFVEQNGHARVANGHVTDTGFALGTWVSNRRKDYRAGRLSAERVAELEAVPGWVWDVASSLWETGMAELLGFVEKNGHVRVPQGYMTDAGFALGWWVSSRRKYYQAGRLSAERAAELEAVPGWVWDVVSSLWENGVSELRGFVEKNGHARVAKGYVSVTGFALGTWVNSRRKDYRAGRLSAERVAELEAVPGWIWDARPKLKHEPTPPQAA</sequence>
<accession>A0A1H4UAK9</accession>
<gene>
    <name evidence="4" type="ORF">SAMN04489793_2834</name>
</gene>
<evidence type="ECO:0000313" key="4">
    <source>
        <dbReference type="EMBL" id="SEC65737.1"/>
    </source>
</evidence>
<dbReference type="PANTHER" id="PTHR33418:SF1">
    <property type="entry name" value="HELICASE-ASSOCIATED DOMAIN-CONTAINING PROTEIN"/>
    <property type="match status" value="1"/>
</dbReference>
<dbReference type="GO" id="GO:0016787">
    <property type="term" value="F:hydrolase activity"/>
    <property type="evidence" value="ECO:0007669"/>
    <property type="project" value="InterPro"/>
</dbReference>
<dbReference type="CDD" id="cd18785">
    <property type="entry name" value="SF2_C"/>
    <property type="match status" value="1"/>
</dbReference>
<dbReference type="Pfam" id="PF04851">
    <property type="entry name" value="ResIII"/>
    <property type="match status" value="1"/>
</dbReference>
<dbReference type="PROSITE" id="PS51192">
    <property type="entry name" value="HELICASE_ATP_BIND_1"/>
    <property type="match status" value="1"/>
</dbReference>
<dbReference type="Proteomes" id="UP000182241">
    <property type="component" value="Unassembled WGS sequence"/>
</dbReference>
<feature type="region of interest" description="Disordered" evidence="1">
    <location>
        <begin position="480"/>
        <end position="519"/>
    </location>
</feature>
<dbReference type="EMBL" id="FNSA01000003">
    <property type="protein sequence ID" value="SEC65737.1"/>
    <property type="molecule type" value="Genomic_DNA"/>
</dbReference>
<evidence type="ECO:0000313" key="5">
    <source>
        <dbReference type="Proteomes" id="UP000182241"/>
    </source>
</evidence>
<dbReference type="InterPro" id="IPR005114">
    <property type="entry name" value="Helicase_assoc"/>
</dbReference>
<name>A0A1H4UAK9_TSUTY</name>
<dbReference type="AlphaFoldDB" id="A0A1H4UAK9"/>